<dbReference type="GO" id="GO:0008168">
    <property type="term" value="F:methyltransferase activity"/>
    <property type="evidence" value="ECO:0007669"/>
    <property type="project" value="UniProtKB-KW"/>
</dbReference>
<comment type="caution">
    <text evidence="1">The sequence shown here is derived from an EMBL/GenBank/DDBJ whole genome shotgun (WGS) entry which is preliminary data.</text>
</comment>
<organism evidence="1 2">
    <name type="scientific">Phtheirospermum japonicum</name>
    <dbReference type="NCBI Taxonomy" id="374723"/>
    <lineage>
        <taxon>Eukaryota</taxon>
        <taxon>Viridiplantae</taxon>
        <taxon>Streptophyta</taxon>
        <taxon>Embryophyta</taxon>
        <taxon>Tracheophyta</taxon>
        <taxon>Spermatophyta</taxon>
        <taxon>Magnoliopsida</taxon>
        <taxon>eudicotyledons</taxon>
        <taxon>Gunneridae</taxon>
        <taxon>Pentapetalae</taxon>
        <taxon>asterids</taxon>
        <taxon>lamiids</taxon>
        <taxon>Lamiales</taxon>
        <taxon>Orobanchaceae</taxon>
        <taxon>Orobanchaceae incertae sedis</taxon>
        <taxon>Phtheirospermum</taxon>
    </lineage>
</organism>
<dbReference type="Proteomes" id="UP000653305">
    <property type="component" value="Unassembled WGS sequence"/>
</dbReference>
<keyword evidence="1" id="KW-0489">Methyltransferase</keyword>
<dbReference type="PANTHER" id="PTHR42873">
    <property type="entry name" value="RIBOSOMAL RNA LARGE SUBUNIT METHYLTRANSFERASE"/>
    <property type="match status" value="1"/>
</dbReference>
<dbReference type="GO" id="GO:0032259">
    <property type="term" value="P:methylation"/>
    <property type="evidence" value="ECO:0007669"/>
    <property type="project" value="UniProtKB-KW"/>
</dbReference>
<evidence type="ECO:0000313" key="2">
    <source>
        <dbReference type="Proteomes" id="UP000653305"/>
    </source>
</evidence>
<keyword evidence="1" id="KW-0808">Transferase</keyword>
<dbReference type="SUPFAM" id="SSF53335">
    <property type="entry name" value="S-adenosyl-L-methionine-dependent methyltransferases"/>
    <property type="match status" value="1"/>
</dbReference>
<name>A0A830CKR8_9LAMI</name>
<accession>A0A830CKR8</accession>
<gene>
    <name evidence="1" type="ORF">PHJA_001786400</name>
</gene>
<proteinExistence type="predicted"/>
<dbReference type="CDD" id="cd11572">
    <property type="entry name" value="RlmI_M_like"/>
    <property type="match status" value="1"/>
</dbReference>
<dbReference type="EMBL" id="BMAC01000438">
    <property type="protein sequence ID" value="GFP96423.1"/>
    <property type="molecule type" value="Genomic_DNA"/>
</dbReference>
<dbReference type="PANTHER" id="PTHR42873:SF1">
    <property type="entry name" value="S-ADENOSYLMETHIONINE-DEPENDENT METHYLTRANSFERASE DOMAIN-CONTAINING PROTEIN"/>
    <property type="match status" value="1"/>
</dbReference>
<dbReference type="AlphaFoldDB" id="A0A830CKR8"/>
<protein>
    <submittedName>
        <fullName evidence="1">Ribosomal rna large subunit methyltransferase i</fullName>
    </submittedName>
</protein>
<dbReference type="OrthoDB" id="269872at2759"/>
<keyword evidence="2" id="KW-1185">Reference proteome</keyword>
<sequence length="152" mass="17345">MFCVRLMQLELRWCRDLCCALNMERLFENRINDGVVLRERLGLPSTKTNAYRLVNSEGDRLSGLIVDLFGHEAVIASSAAWVEKYKQQIKDCISKISNVNHITWRPSIDILKEEGLDLSNSGDVDLSDSQKMAKVTLHDLNFLMTLIDSFPK</sequence>
<dbReference type="InterPro" id="IPR029063">
    <property type="entry name" value="SAM-dependent_MTases_sf"/>
</dbReference>
<reference evidence="1" key="1">
    <citation type="submission" date="2020-07" db="EMBL/GenBank/DDBJ databases">
        <title>Ethylene signaling mediates host invasion by parasitic plants.</title>
        <authorList>
            <person name="Yoshida S."/>
        </authorList>
    </citation>
    <scope>NUCLEOTIDE SEQUENCE</scope>
    <source>
        <strain evidence="1">Okayama</strain>
    </source>
</reference>
<dbReference type="Gene3D" id="3.30.750.80">
    <property type="entry name" value="RNA methyltransferase domain (HRMD) like"/>
    <property type="match status" value="1"/>
</dbReference>
<evidence type="ECO:0000313" key="1">
    <source>
        <dbReference type="EMBL" id="GFP96423.1"/>
    </source>
</evidence>